<evidence type="ECO:0000256" key="8">
    <source>
        <dbReference type="ARBA" id="ARBA00022801"/>
    </source>
</evidence>
<evidence type="ECO:0000256" key="10">
    <source>
        <dbReference type="ARBA" id="ARBA00023172"/>
    </source>
</evidence>
<dbReference type="RefSeq" id="XP_008609182.1">
    <property type="nucleotide sequence ID" value="XM_008610960.1"/>
</dbReference>
<feature type="domain" description="ERCC4" evidence="15">
    <location>
        <begin position="428"/>
        <end position="560"/>
    </location>
</feature>
<dbReference type="GO" id="GO:0004519">
    <property type="term" value="F:endonuclease activity"/>
    <property type="evidence" value="ECO:0007669"/>
    <property type="project" value="UniProtKB-KW"/>
</dbReference>
<evidence type="ECO:0000256" key="14">
    <source>
        <dbReference type="SAM" id="MobiDB-lite"/>
    </source>
</evidence>
<comment type="cofactor">
    <cofactor evidence="1">
        <name>Mg(2+)</name>
        <dbReference type="ChEBI" id="CHEBI:18420"/>
    </cofactor>
</comment>
<organism evidence="16 17">
    <name type="scientific">Saprolegnia diclina (strain VS20)</name>
    <dbReference type="NCBI Taxonomy" id="1156394"/>
    <lineage>
        <taxon>Eukaryota</taxon>
        <taxon>Sar</taxon>
        <taxon>Stramenopiles</taxon>
        <taxon>Oomycota</taxon>
        <taxon>Saprolegniomycetes</taxon>
        <taxon>Saprolegniales</taxon>
        <taxon>Saprolegniaceae</taxon>
        <taxon>Saprolegnia</taxon>
    </lineage>
</organism>
<evidence type="ECO:0000256" key="13">
    <source>
        <dbReference type="ARBA" id="ARBA00023254"/>
    </source>
</evidence>
<dbReference type="GO" id="GO:0006281">
    <property type="term" value="P:DNA repair"/>
    <property type="evidence" value="ECO:0007669"/>
    <property type="project" value="UniProtKB-KW"/>
</dbReference>
<feature type="compositionally biased region" description="Polar residues" evidence="14">
    <location>
        <begin position="44"/>
        <end position="55"/>
    </location>
</feature>
<name>T0S4K7_SAPDV</name>
<evidence type="ECO:0000256" key="3">
    <source>
        <dbReference type="ARBA" id="ARBA00005313"/>
    </source>
</evidence>
<dbReference type="GO" id="GO:0051321">
    <property type="term" value="P:meiotic cell cycle"/>
    <property type="evidence" value="ECO:0007669"/>
    <property type="project" value="UniProtKB-KW"/>
</dbReference>
<dbReference type="Pfam" id="PF02732">
    <property type="entry name" value="ERCC4"/>
    <property type="match status" value="1"/>
</dbReference>
<dbReference type="GO" id="GO:0006310">
    <property type="term" value="P:DNA recombination"/>
    <property type="evidence" value="ECO:0007669"/>
    <property type="project" value="UniProtKB-KW"/>
</dbReference>
<dbReference type="InParanoid" id="T0S4K7"/>
<evidence type="ECO:0000256" key="1">
    <source>
        <dbReference type="ARBA" id="ARBA00001946"/>
    </source>
</evidence>
<keyword evidence="7" id="KW-0227">DNA damage</keyword>
<reference evidence="16 17" key="1">
    <citation type="submission" date="2012-04" db="EMBL/GenBank/DDBJ databases">
        <title>The Genome Sequence of Saprolegnia declina VS20.</title>
        <authorList>
            <consortium name="The Broad Institute Genome Sequencing Platform"/>
            <person name="Russ C."/>
            <person name="Nusbaum C."/>
            <person name="Tyler B."/>
            <person name="van West P."/>
            <person name="Dieguez-Uribeondo J."/>
            <person name="de Bruijn I."/>
            <person name="Tripathy S."/>
            <person name="Jiang R."/>
            <person name="Young S.K."/>
            <person name="Zeng Q."/>
            <person name="Gargeya S."/>
            <person name="Fitzgerald M."/>
            <person name="Haas B."/>
            <person name="Abouelleil A."/>
            <person name="Alvarado L."/>
            <person name="Arachchi H.M."/>
            <person name="Berlin A."/>
            <person name="Chapman S.B."/>
            <person name="Goldberg J."/>
            <person name="Griggs A."/>
            <person name="Gujja S."/>
            <person name="Hansen M."/>
            <person name="Howarth C."/>
            <person name="Imamovic A."/>
            <person name="Larimer J."/>
            <person name="McCowen C."/>
            <person name="Montmayeur A."/>
            <person name="Murphy C."/>
            <person name="Neiman D."/>
            <person name="Pearson M."/>
            <person name="Priest M."/>
            <person name="Roberts A."/>
            <person name="Saif S."/>
            <person name="Shea T."/>
            <person name="Sisk P."/>
            <person name="Sykes S."/>
            <person name="Wortman J."/>
            <person name="Nusbaum C."/>
            <person name="Birren B."/>
        </authorList>
    </citation>
    <scope>NUCLEOTIDE SEQUENCE [LARGE SCALE GENOMIC DNA]</scope>
    <source>
        <strain evidence="16 17">VS20</strain>
    </source>
</reference>
<keyword evidence="11" id="KW-0234">DNA repair</keyword>
<keyword evidence="9" id="KW-0460">Magnesium</keyword>
<dbReference type="Gene3D" id="1.10.150.670">
    <property type="entry name" value="Crossover junction endonuclease EME1, DNA-binding domain"/>
    <property type="match status" value="1"/>
</dbReference>
<evidence type="ECO:0000259" key="15">
    <source>
        <dbReference type="Pfam" id="PF02732"/>
    </source>
</evidence>
<feature type="compositionally biased region" description="Basic residues" evidence="14">
    <location>
        <begin position="372"/>
        <end position="393"/>
    </location>
</feature>
<dbReference type="InterPro" id="IPR006166">
    <property type="entry name" value="ERCC4_domain"/>
</dbReference>
<dbReference type="PANTHER" id="PTHR21077:SF5">
    <property type="entry name" value="CROSSOVER JUNCTION ENDONUCLEASE MMS4"/>
    <property type="match status" value="1"/>
</dbReference>
<protein>
    <recommendedName>
        <fullName evidence="15">ERCC4 domain-containing protein</fullName>
    </recommendedName>
</protein>
<keyword evidence="4" id="KW-0540">Nuclease</keyword>
<keyword evidence="17" id="KW-1185">Reference proteome</keyword>
<evidence type="ECO:0000256" key="11">
    <source>
        <dbReference type="ARBA" id="ARBA00023204"/>
    </source>
</evidence>
<sequence>MMMDDSFASDDDDMHGILSAIGLGTTAKRPLPPPTAPDLPLARSTASTGKRTATTDAIVDLSESPVVPKRPRPARVAADLPVLGGPCLRDKPTPVISEPRLAATNSLHTRATSPVQAANYTAAVVASPQRAVVSSMRAPAFPHASPPSALNEAVIDIMSDSSDSDDALDVPLRDRLLAQRRPAPPQPVDEADTNGLDASIISINTNTDDEDAPCVPAPPPVSPHRAGLSSPVDVVALEDDDGGDEYAVMLASPRSAPPSQQVTSPVYDLVDSDDDNLLPPSYMTSSQRSTASVQDMINVDASEDEYAYAYMDHNPYALTYSPPSSPLFSSALFDRPIPRYTPPRAACPPPVAAPPTSAHLGPTEPQAPPAARAHKAKAKAKATKSPAKPRKPKPQVHVYLEESLFDADVGEKMYTALVNHTTASKPTPFGCYVTDASTVSHVVPKSIMWRDASTMVPMACVYLSAADFIHAIATEYASVYDHIVKLRQQVSDPYARTFFLVEGLEKALVVHQRARQRQGHGMRPMTFADVHNAVVHLFVNSFCHIHFAATPDDSAAYVLSLTREIAALPSTPPNDFLSHVPRLTSVRATTNGDTSNELANAWLRMLEMIPGMSPEMAQRLLDYYPTIDSLMTVYVNPNVPVKVKELLLADKLVATRASKVLSKRIFAIFTSPNPRAIAL</sequence>
<proteinExistence type="inferred from homology"/>
<accession>T0S4K7</accession>
<evidence type="ECO:0000256" key="2">
    <source>
        <dbReference type="ARBA" id="ARBA00004123"/>
    </source>
</evidence>
<dbReference type="EMBL" id="JH767144">
    <property type="protein sequence ID" value="EQC37662.1"/>
    <property type="molecule type" value="Genomic_DNA"/>
</dbReference>
<dbReference type="Gene3D" id="3.40.50.10130">
    <property type="match status" value="1"/>
</dbReference>
<evidence type="ECO:0000256" key="4">
    <source>
        <dbReference type="ARBA" id="ARBA00022722"/>
    </source>
</evidence>
<evidence type="ECO:0000256" key="9">
    <source>
        <dbReference type="ARBA" id="ARBA00022842"/>
    </source>
</evidence>
<dbReference type="GO" id="GO:0048476">
    <property type="term" value="C:Holliday junction resolvase complex"/>
    <property type="evidence" value="ECO:0007669"/>
    <property type="project" value="InterPro"/>
</dbReference>
<keyword evidence="5" id="KW-0479">Metal-binding</keyword>
<dbReference type="PANTHER" id="PTHR21077">
    <property type="entry name" value="EME1 PROTEIN"/>
    <property type="match status" value="1"/>
</dbReference>
<evidence type="ECO:0000256" key="6">
    <source>
        <dbReference type="ARBA" id="ARBA00022759"/>
    </source>
</evidence>
<dbReference type="Proteomes" id="UP000030762">
    <property type="component" value="Unassembled WGS sequence"/>
</dbReference>
<dbReference type="eggNOG" id="ENOG502QV0V">
    <property type="taxonomic scope" value="Eukaryota"/>
</dbReference>
<evidence type="ECO:0000256" key="12">
    <source>
        <dbReference type="ARBA" id="ARBA00023242"/>
    </source>
</evidence>
<dbReference type="GeneID" id="19945977"/>
<dbReference type="InterPro" id="IPR033310">
    <property type="entry name" value="Mms4/EME1/EME2"/>
</dbReference>
<keyword evidence="6" id="KW-0255">Endonuclease</keyword>
<keyword evidence="12" id="KW-0539">Nucleus</keyword>
<comment type="subcellular location">
    <subcellularLocation>
        <location evidence="2">Nucleus</location>
    </subcellularLocation>
</comment>
<dbReference type="GO" id="GO:0003677">
    <property type="term" value="F:DNA binding"/>
    <property type="evidence" value="ECO:0007669"/>
    <property type="project" value="InterPro"/>
</dbReference>
<comment type="similarity">
    <text evidence="3">Belongs to the EME1/MMS4 family.</text>
</comment>
<keyword evidence="10" id="KW-0233">DNA recombination</keyword>
<keyword evidence="13" id="KW-0469">Meiosis</keyword>
<evidence type="ECO:0000256" key="7">
    <source>
        <dbReference type="ARBA" id="ARBA00022763"/>
    </source>
</evidence>
<feature type="region of interest" description="Disordered" evidence="14">
    <location>
        <begin position="24"/>
        <end position="57"/>
    </location>
</feature>
<feature type="region of interest" description="Disordered" evidence="14">
    <location>
        <begin position="348"/>
        <end position="393"/>
    </location>
</feature>
<dbReference type="InterPro" id="IPR042530">
    <property type="entry name" value="EME1/EME2_C"/>
</dbReference>
<dbReference type="AlphaFoldDB" id="T0S4K7"/>
<evidence type="ECO:0000313" key="17">
    <source>
        <dbReference type="Proteomes" id="UP000030762"/>
    </source>
</evidence>
<evidence type="ECO:0000256" key="5">
    <source>
        <dbReference type="ARBA" id="ARBA00022723"/>
    </source>
</evidence>
<keyword evidence="8" id="KW-0378">Hydrolase</keyword>
<dbReference type="OrthoDB" id="343092at2759"/>
<dbReference type="VEuPathDB" id="FungiDB:SDRG_05250"/>
<dbReference type="GO" id="GO:0005634">
    <property type="term" value="C:nucleus"/>
    <property type="evidence" value="ECO:0007669"/>
    <property type="project" value="UniProtKB-SubCell"/>
</dbReference>
<dbReference type="GO" id="GO:0016787">
    <property type="term" value="F:hydrolase activity"/>
    <property type="evidence" value="ECO:0007669"/>
    <property type="project" value="UniProtKB-KW"/>
</dbReference>
<gene>
    <name evidence="16" type="ORF">SDRG_05250</name>
</gene>
<evidence type="ECO:0000313" key="16">
    <source>
        <dbReference type="EMBL" id="EQC37662.1"/>
    </source>
</evidence>
<dbReference type="GO" id="GO:0046872">
    <property type="term" value="F:metal ion binding"/>
    <property type="evidence" value="ECO:0007669"/>
    <property type="project" value="UniProtKB-KW"/>
</dbReference>